<evidence type="ECO:0000256" key="1">
    <source>
        <dbReference type="ARBA" id="ARBA00022737"/>
    </source>
</evidence>
<evidence type="ECO:0000256" key="3">
    <source>
        <dbReference type="PROSITE-ProRule" id="PRU00176"/>
    </source>
</evidence>
<feature type="compositionally biased region" description="Gly residues" evidence="4">
    <location>
        <begin position="335"/>
        <end position="348"/>
    </location>
</feature>
<evidence type="ECO:0000313" key="6">
    <source>
        <dbReference type="EMBL" id="KAL3761425.1"/>
    </source>
</evidence>
<dbReference type="InterPro" id="IPR000504">
    <property type="entry name" value="RRM_dom"/>
</dbReference>
<dbReference type="InterPro" id="IPR012677">
    <property type="entry name" value="Nucleotide-bd_a/b_plait_sf"/>
</dbReference>
<dbReference type="EMBL" id="JALLBG020000150">
    <property type="protein sequence ID" value="KAL3761425.1"/>
    <property type="molecule type" value="Genomic_DNA"/>
</dbReference>
<dbReference type="PROSITE" id="PS50102">
    <property type="entry name" value="RRM"/>
    <property type="match status" value="1"/>
</dbReference>
<evidence type="ECO:0000313" key="7">
    <source>
        <dbReference type="Proteomes" id="UP001530293"/>
    </source>
</evidence>
<dbReference type="CDD" id="cd12254">
    <property type="entry name" value="RRM_hnRNPH_ESRPs_RBM12_like"/>
    <property type="match status" value="2"/>
</dbReference>
<keyword evidence="7" id="KW-1185">Reference proteome</keyword>
<dbReference type="Pfam" id="PF00076">
    <property type="entry name" value="RRM_1"/>
    <property type="match status" value="1"/>
</dbReference>
<feature type="region of interest" description="Disordered" evidence="4">
    <location>
        <begin position="1"/>
        <end position="31"/>
    </location>
</feature>
<accession>A0ABD3MBE7</accession>
<proteinExistence type="predicted"/>
<dbReference type="Gene3D" id="3.30.70.330">
    <property type="match status" value="2"/>
</dbReference>
<dbReference type="AlphaFoldDB" id="A0ABD3MBE7"/>
<feature type="compositionally biased region" description="Low complexity" evidence="4">
    <location>
        <begin position="56"/>
        <end position="71"/>
    </location>
</feature>
<comment type="caution">
    <text evidence="6">The sequence shown here is derived from an EMBL/GenBank/DDBJ whole genome shotgun (WGS) entry which is preliminary data.</text>
</comment>
<evidence type="ECO:0000259" key="5">
    <source>
        <dbReference type="PROSITE" id="PS50102"/>
    </source>
</evidence>
<dbReference type="SUPFAM" id="SSF54928">
    <property type="entry name" value="RNA-binding domain, RBD"/>
    <property type="match status" value="2"/>
</dbReference>
<feature type="domain" description="RRM" evidence="5">
    <location>
        <begin position="400"/>
        <end position="477"/>
    </location>
</feature>
<evidence type="ECO:0000256" key="4">
    <source>
        <dbReference type="SAM" id="MobiDB-lite"/>
    </source>
</evidence>
<dbReference type="GO" id="GO:0003723">
    <property type="term" value="F:RNA binding"/>
    <property type="evidence" value="ECO:0007669"/>
    <property type="project" value="UniProtKB-UniRule"/>
</dbReference>
<keyword evidence="1" id="KW-0677">Repeat</keyword>
<keyword evidence="2 3" id="KW-0694">RNA-binding</keyword>
<dbReference type="Proteomes" id="UP001530293">
    <property type="component" value="Unassembled WGS sequence"/>
</dbReference>
<feature type="compositionally biased region" description="Low complexity" evidence="4">
    <location>
        <begin position="17"/>
        <end position="31"/>
    </location>
</feature>
<gene>
    <name evidence="6" type="ORF">ACHAWU_007384</name>
</gene>
<sequence length="491" mass="52045">MDAQGDKSLLPSAAPGVDESASPPAASASAVAVAVDEQLEHFQQYHHHHTQEHESLQLQGMQQQQQQQQQQAPFLGFGMDPNWGGFGQMMHGQPRYVSLDGSQLIPGLSPSMDPLEALLGPFPCARVRNIPYEATVEDVLVFFQGLVVIDVVLVSDDDNGGVGGGVGGGGAGAEAFVVFANPMDFQMGLQRDHQNMGNRYLEIFQGKRSDYYAAISSVSVEIMRVLFRYHRPLQCKIIAHGSLFVHLFATHEQQHHHWHVAAGLLDNSGSIEGGDKAANGSNILTGVGGNNVSDVPGDLNETFASDGGVAGGAQQTVRTSGLGVPSPARNNVNPRGGGGGRGGRGNNGGSSYQGRGYGGGRGGGTYGGRGGGYRGGGYYREGGGGGGHNGGGIRDGLHTGYIRLRGLPFHATKQDILDFFKDYKPVESSVLLTYRVDGRATGEAYVAFNDAEDAKAAMSKHRSTIGSRYIELFISNKEEHARNVARSTPRV</sequence>
<reference evidence="6 7" key="1">
    <citation type="submission" date="2024-10" db="EMBL/GenBank/DDBJ databases">
        <title>Updated reference genomes for cyclostephanoid diatoms.</title>
        <authorList>
            <person name="Roberts W.R."/>
            <person name="Alverson A.J."/>
        </authorList>
    </citation>
    <scope>NUCLEOTIDE SEQUENCE [LARGE SCALE GENOMIC DNA]</scope>
    <source>
        <strain evidence="6 7">AJA232-27</strain>
    </source>
</reference>
<evidence type="ECO:0000256" key="2">
    <source>
        <dbReference type="ARBA" id="ARBA00022884"/>
    </source>
</evidence>
<feature type="compositionally biased region" description="Gly residues" evidence="4">
    <location>
        <begin position="355"/>
        <end position="366"/>
    </location>
</feature>
<feature type="region of interest" description="Disordered" evidence="4">
    <location>
        <begin position="45"/>
        <end position="71"/>
    </location>
</feature>
<feature type="region of interest" description="Disordered" evidence="4">
    <location>
        <begin position="308"/>
        <end position="366"/>
    </location>
</feature>
<dbReference type="InterPro" id="IPR035979">
    <property type="entry name" value="RBD_domain_sf"/>
</dbReference>
<dbReference type="PANTHER" id="PTHR13976">
    <property type="entry name" value="HETEROGENEOUS NUCLEAR RIBONUCLEOPROTEIN-RELATED"/>
    <property type="match status" value="1"/>
</dbReference>
<name>A0ABD3MBE7_9STRA</name>
<dbReference type="InterPro" id="IPR050666">
    <property type="entry name" value="ESRP"/>
</dbReference>
<dbReference type="SMART" id="SM00360">
    <property type="entry name" value="RRM"/>
    <property type="match status" value="2"/>
</dbReference>
<protein>
    <recommendedName>
        <fullName evidence="5">RRM domain-containing protein</fullName>
    </recommendedName>
</protein>
<organism evidence="6 7">
    <name type="scientific">Discostella pseudostelligera</name>
    <dbReference type="NCBI Taxonomy" id="259834"/>
    <lineage>
        <taxon>Eukaryota</taxon>
        <taxon>Sar</taxon>
        <taxon>Stramenopiles</taxon>
        <taxon>Ochrophyta</taxon>
        <taxon>Bacillariophyta</taxon>
        <taxon>Coscinodiscophyceae</taxon>
        <taxon>Thalassiosirophycidae</taxon>
        <taxon>Stephanodiscales</taxon>
        <taxon>Stephanodiscaceae</taxon>
        <taxon>Discostella</taxon>
    </lineage>
</organism>